<name>A0ABY7JUD0_9FIRM</name>
<reference evidence="1" key="1">
    <citation type="submission" date="2022-12" db="EMBL/GenBank/DDBJ databases">
        <title>Peptostreptococcus.</title>
        <authorList>
            <person name="Lee S.H."/>
        </authorList>
    </citation>
    <scope>NUCLEOTIDE SEQUENCE</scope>
    <source>
        <strain evidence="1">CBA3647</strain>
    </source>
</reference>
<evidence type="ECO:0000313" key="1">
    <source>
        <dbReference type="EMBL" id="WAW15585.1"/>
    </source>
</evidence>
<dbReference type="EMBL" id="CP114052">
    <property type="protein sequence ID" value="WAW15585.1"/>
    <property type="molecule type" value="Genomic_DNA"/>
</dbReference>
<dbReference type="Proteomes" id="UP001164187">
    <property type="component" value="Chromosome"/>
</dbReference>
<sequence length="154" mass="17955">MEILQLDLNTRYTIYAQTKKVLRKYQKGIVSGKLTSEQFVISMLKDKTMISILDNLNIDNSEFRETYKSYVDTLISMQNDSLLKSKENTNAYMRKAECSSIFKLNKLLKLSGFNLTIPDKYLTQKDIECIEKYVKTGDIDLGNEKIFNYVTKQF</sequence>
<evidence type="ECO:0000313" key="2">
    <source>
        <dbReference type="Proteomes" id="UP001164187"/>
    </source>
</evidence>
<proteinExistence type="predicted"/>
<gene>
    <name evidence="1" type="ORF">O0R46_03835</name>
</gene>
<accession>A0ABY7JUD0</accession>
<protein>
    <submittedName>
        <fullName evidence="1">Uncharacterized protein</fullName>
    </submittedName>
</protein>
<organism evidence="1 2">
    <name type="scientific">Peptostreptococcus equinus</name>
    <dbReference type="NCBI Taxonomy" id="3003601"/>
    <lineage>
        <taxon>Bacteria</taxon>
        <taxon>Bacillati</taxon>
        <taxon>Bacillota</taxon>
        <taxon>Clostridia</taxon>
        <taxon>Peptostreptococcales</taxon>
        <taxon>Peptostreptococcaceae</taxon>
        <taxon>Peptostreptococcus</taxon>
    </lineage>
</organism>
<dbReference type="RefSeq" id="WP_269312259.1">
    <property type="nucleotide sequence ID" value="NZ_CP114052.1"/>
</dbReference>
<keyword evidence="2" id="KW-1185">Reference proteome</keyword>